<dbReference type="Proteomes" id="UP000192132">
    <property type="component" value="Unassembled WGS sequence"/>
</dbReference>
<dbReference type="Pfam" id="PF00561">
    <property type="entry name" value="Abhydrolase_1"/>
    <property type="match status" value="1"/>
</dbReference>
<evidence type="ECO:0000256" key="2">
    <source>
        <dbReference type="PIRSR" id="PIRSR005211-1"/>
    </source>
</evidence>
<dbReference type="AlphaFoldDB" id="A0A1S8CTT3"/>
<reference evidence="4 5" key="1">
    <citation type="submission" date="2016-10" db="EMBL/GenBank/DDBJ databases">
        <title>Draft Genome sequence of Alkanindiges sp. strain H1.</title>
        <authorList>
            <person name="Subhash Y."/>
            <person name="Lee S."/>
        </authorList>
    </citation>
    <scope>NUCLEOTIDE SEQUENCE [LARGE SCALE GENOMIC DNA]</scope>
    <source>
        <strain evidence="4 5">H1</strain>
    </source>
</reference>
<dbReference type="EMBL" id="MLCN01000022">
    <property type="protein sequence ID" value="ONG39839.1"/>
    <property type="molecule type" value="Genomic_DNA"/>
</dbReference>
<dbReference type="InterPro" id="IPR029058">
    <property type="entry name" value="AB_hydrolase_fold"/>
</dbReference>
<accession>A0A1S8CTT3</accession>
<dbReference type="GO" id="GO:0047372">
    <property type="term" value="F:monoacylglycerol lipase activity"/>
    <property type="evidence" value="ECO:0007669"/>
    <property type="project" value="TreeGrafter"/>
</dbReference>
<evidence type="ECO:0000313" key="4">
    <source>
        <dbReference type="EMBL" id="ONG39839.1"/>
    </source>
</evidence>
<evidence type="ECO:0000313" key="5">
    <source>
        <dbReference type="Proteomes" id="UP000192132"/>
    </source>
</evidence>
<dbReference type="PANTHER" id="PTHR10794">
    <property type="entry name" value="ABHYDROLASE DOMAIN-CONTAINING PROTEIN"/>
    <property type="match status" value="1"/>
</dbReference>
<dbReference type="InterPro" id="IPR000073">
    <property type="entry name" value="AB_hydrolase_1"/>
</dbReference>
<proteinExistence type="inferred from homology"/>
<keyword evidence="4" id="KW-0378">Hydrolase</keyword>
<feature type="active site" description="Charge relay system" evidence="2">
    <location>
        <position position="304"/>
    </location>
</feature>
<gene>
    <name evidence="4" type="ORF">BKE30_08690</name>
</gene>
<dbReference type="InterPro" id="IPR050960">
    <property type="entry name" value="AB_hydrolase_4_sf"/>
</dbReference>
<comment type="similarity">
    <text evidence="1">Belongs to the AB hydrolase superfamily. AB hydrolase 4 family.</text>
</comment>
<dbReference type="Gene3D" id="3.40.50.1820">
    <property type="entry name" value="alpha/beta hydrolase"/>
    <property type="match status" value="1"/>
</dbReference>
<name>A0A1S8CTT3_9GAMM</name>
<feature type="domain" description="AB hydrolase-1" evidence="3">
    <location>
        <begin position="104"/>
        <end position="338"/>
    </location>
</feature>
<evidence type="ECO:0000256" key="1">
    <source>
        <dbReference type="ARBA" id="ARBA00010884"/>
    </source>
</evidence>
<dbReference type="InterPro" id="IPR012020">
    <property type="entry name" value="ABHD4"/>
</dbReference>
<evidence type="ECO:0000259" key="3">
    <source>
        <dbReference type="Pfam" id="PF00561"/>
    </source>
</evidence>
<organism evidence="4 5">
    <name type="scientific">Alkanindiges hydrocarboniclasticus</name>
    <dbReference type="NCBI Taxonomy" id="1907941"/>
    <lineage>
        <taxon>Bacteria</taxon>
        <taxon>Pseudomonadati</taxon>
        <taxon>Pseudomonadota</taxon>
        <taxon>Gammaproteobacteria</taxon>
        <taxon>Moraxellales</taxon>
        <taxon>Moraxellaceae</taxon>
        <taxon>Alkanindiges</taxon>
    </lineage>
</organism>
<dbReference type="SUPFAM" id="SSF53474">
    <property type="entry name" value="alpha/beta-Hydrolases"/>
    <property type="match status" value="1"/>
</dbReference>
<sequence length="364" mass="41872">MMSAIANLLASFPQFLKNNNHSELALFYKPTPENKNLIHSIKQLQQSYRPTFWLANTHVQLMYLELQKKLEKPLVYDHVETLIMADGGKSGLAWYGYNLPASTPTLVILHTLTGSPRSMQNMVRDLHEYTGWRVVVAVRRGHAELEFDPPRFNIFGSTQDLREQLARIEQLFPQTPLYAVGSSAGSGLLIRYLGEEQQNARFKAAFAFCPGYNTDEGFKYCHPLYSKYMAKKLIKTFIEPHQNKLQQLSTLEYLKNAKDLVSFHQKVYEFSGFNSYEDYSDATNPMKVFQQVTCPVMLLNAEDDPVCNIQNLKPYLADIQQMPNIIVVKTRKGSHCAYQQGWHGKSWAHKLMAEYFQVMHKNTV</sequence>
<dbReference type="GO" id="GO:0034338">
    <property type="term" value="F:short-chain carboxylesterase activity"/>
    <property type="evidence" value="ECO:0007669"/>
    <property type="project" value="TreeGrafter"/>
</dbReference>
<feature type="active site" description="Charge relay system" evidence="2">
    <location>
        <position position="335"/>
    </location>
</feature>
<comment type="caution">
    <text evidence="4">The sequence shown here is derived from an EMBL/GenBank/DDBJ whole genome shotgun (WGS) entry which is preliminary data.</text>
</comment>
<dbReference type="STRING" id="1907941.BKE30_08690"/>
<feature type="active site" description="Charge relay system" evidence="2">
    <location>
        <position position="183"/>
    </location>
</feature>
<dbReference type="PIRSF" id="PIRSF005211">
    <property type="entry name" value="Ab_hydro_YheT"/>
    <property type="match status" value="1"/>
</dbReference>
<dbReference type="PANTHER" id="PTHR10794:SF93">
    <property type="entry name" value="SERINE AMINOPEPTIDASE S33 DOMAIN-CONTAINING PROTEIN"/>
    <property type="match status" value="1"/>
</dbReference>
<keyword evidence="5" id="KW-1185">Reference proteome</keyword>
<protein>
    <submittedName>
        <fullName evidence="4">Alpha/beta hydrolase</fullName>
    </submittedName>
</protein>